<dbReference type="STRING" id="1461322.OJ16_16835"/>
<keyword evidence="5" id="KW-1185">Reference proteome</keyword>
<accession>A0A0C2JJ65</accession>
<evidence type="ECO:0000313" key="5">
    <source>
        <dbReference type="Proteomes" id="UP000031672"/>
    </source>
</evidence>
<dbReference type="Gene3D" id="3.30.420.130">
    <property type="entry name" value="Dinitrogenase iron-molybdenum cofactor biosynthesis domain"/>
    <property type="match status" value="1"/>
</dbReference>
<evidence type="ECO:0000256" key="1">
    <source>
        <dbReference type="ARBA" id="ARBA00023231"/>
    </source>
</evidence>
<keyword evidence="1" id="KW-0535">Nitrogen fixation</keyword>
<comment type="caution">
    <text evidence="4">The sequence shown here is derived from an EMBL/GenBank/DDBJ whole genome shotgun (WGS) entry which is preliminary data.</text>
</comment>
<dbReference type="Proteomes" id="UP000031672">
    <property type="component" value="Unassembled WGS sequence"/>
</dbReference>
<evidence type="ECO:0000256" key="2">
    <source>
        <dbReference type="SAM" id="MobiDB-lite"/>
    </source>
</evidence>
<name>A0A0C2JJ65_9VIBR</name>
<dbReference type="OrthoDB" id="6215304at2"/>
<evidence type="ECO:0000259" key="3">
    <source>
        <dbReference type="Pfam" id="PF02579"/>
    </source>
</evidence>
<organism evidence="4 5">
    <name type="scientific">Vibrio renipiscarius</name>
    <dbReference type="NCBI Taxonomy" id="1461322"/>
    <lineage>
        <taxon>Bacteria</taxon>
        <taxon>Pseudomonadati</taxon>
        <taxon>Pseudomonadota</taxon>
        <taxon>Gammaproteobacteria</taxon>
        <taxon>Vibrionales</taxon>
        <taxon>Vibrionaceae</taxon>
        <taxon>Vibrio</taxon>
    </lineage>
</organism>
<proteinExistence type="predicted"/>
<dbReference type="RefSeq" id="WP_040992392.1">
    <property type="nucleotide sequence ID" value="NZ_JTKH01000024.1"/>
</dbReference>
<dbReference type="InterPro" id="IPR003731">
    <property type="entry name" value="Di-Nase_FeMo-co_biosynth"/>
</dbReference>
<dbReference type="Pfam" id="PF02579">
    <property type="entry name" value="Nitro_FeMo-Co"/>
    <property type="match status" value="1"/>
</dbReference>
<gene>
    <name evidence="4" type="ORF">OJ16_16835</name>
</gene>
<dbReference type="EMBL" id="JTKH01000024">
    <property type="protein sequence ID" value="KII76454.1"/>
    <property type="molecule type" value="Genomic_DNA"/>
</dbReference>
<dbReference type="SUPFAM" id="SSF53146">
    <property type="entry name" value="Nitrogenase accessory factor-like"/>
    <property type="match status" value="1"/>
</dbReference>
<reference evidence="4 5" key="1">
    <citation type="submission" date="2014-11" db="EMBL/GenBank/DDBJ databases">
        <title>Draft Genome Sequence of Vibrio piscirenalis strains CECT 8603T and CECT 8604, two marine Gammaproteobacterium isolated from cultured gilthead sea bream (Sparus aurata).</title>
        <authorList>
            <person name="Arahal D.R."/>
            <person name="Rodrigo-Torres L."/>
            <person name="Lucena T."/>
            <person name="Pujalte M.J."/>
        </authorList>
    </citation>
    <scope>NUCLEOTIDE SEQUENCE [LARGE SCALE GENOMIC DNA]</scope>
    <source>
        <strain evidence="4 5">DCR 1-4-2</strain>
    </source>
</reference>
<protein>
    <recommendedName>
        <fullName evidence="3">Dinitrogenase iron-molybdenum cofactor biosynthesis domain-containing protein</fullName>
    </recommendedName>
</protein>
<feature type="domain" description="Dinitrogenase iron-molybdenum cofactor biosynthesis" evidence="3">
    <location>
        <begin position="9"/>
        <end position="87"/>
    </location>
</feature>
<dbReference type="InterPro" id="IPR036105">
    <property type="entry name" value="DiNase_FeMo-co_biosyn_sf"/>
</dbReference>
<accession>A0A0C2JEV3</accession>
<feature type="region of interest" description="Disordered" evidence="2">
    <location>
        <begin position="110"/>
        <end position="131"/>
    </location>
</feature>
<sequence>MIYAIPCLDNLVSNHFSRAPQIVIFDQAANTHKIITLTETPSHCGKKKQWMALMAEQRVDAVVVRSIGKKMLRALFDLNLLVLAAPPKAEINQLDYTALMPVTSLDYGKDPKKSTRGCGSQKACGGKTAKTAAGTKSPLMSSLQKGFTMITRIAK</sequence>
<dbReference type="AlphaFoldDB" id="A0A0C2JJ65"/>
<evidence type="ECO:0000313" key="4">
    <source>
        <dbReference type="EMBL" id="KII76454.1"/>
    </source>
</evidence>